<keyword evidence="1" id="KW-0732">Signal</keyword>
<gene>
    <name evidence="2" type="ORF">NMOB1V02_LOCUS12455</name>
</gene>
<sequence>MAVLALSWLFVSAVIGAEATRDQRNEHKIVFQSTMTDCLKRDVNAACLQPRQCSQLWQISYESIQGRGSGERQQ</sequence>
<evidence type="ECO:0000313" key="2">
    <source>
        <dbReference type="EMBL" id="CAD7284851.1"/>
    </source>
</evidence>
<dbReference type="EMBL" id="CAJPEX010010141">
    <property type="protein sequence ID" value="CAG0925003.1"/>
    <property type="molecule type" value="Genomic_DNA"/>
</dbReference>
<dbReference type="Proteomes" id="UP000678499">
    <property type="component" value="Unassembled WGS sequence"/>
</dbReference>
<evidence type="ECO:0000313" key="3">
    <source>
        <dbReference type="Proteomes" id="UP000678499"/>
    </source>
</evidence>
<feature type="chain" id="PRO_5036403348" evidence="1">
    <location>
        <begin position="20"/>
        <end position="74"/>
    </location>
</feature>
<feature type="signal peptide" evidence="1">
    <location>
        <begin position="1"/>
        <end position="19"/>
    </location>
</feature>
<protein>
    <submittedName>
        <fullName evidence="2">Uncharacterized protein</fullName>
    </submittedName>
</protein>
<dbReference type="AlphaFoldDB" id="A0A7R9GKP4"/>
<name>A0A7R9GKP4_9CRUS</name>
<organism evidence="2">
    <name type="scientific">Notodromas monacha</name>
    <dbReference type="NCBI Taxonomy" id="399045"/>
    <lineage>
        <taxon>Eukaryota</taxon>
        <taxon>Metazoa</taxon>
        <taxon>Ecdysozoa</taxon>
        <taxon>Arthropoda</taxon>
        <taxon>Crustacea</taxon>
        <taxon>Oligostraca</taxon>
        <taxon>Ostracoda</taxon>
        <taxon>Podocopa</taxon>
        <taxon>Podocopida</taxon>
        <taxon>Cypridocopina</taxon>
        <taxon>Cypridoidea</taxon>
        <taxon>Cyprididae</taxon>
        <taxon>Notodromas</taxon>
    </lineage>
</organism>
<proteinExistence type="predicted"/>
<evidence type="ECO:0000256" key="1">
    <source>
        <dbReference type="SAM" id="SignalP"/>
    </source>
</evidence>
<accession>A0A7R9GKP4</accession>
<reference evidence="2" key="1">
    <citation type="submission" date="2020-11" db="EMBL/GenBank/DDBJ databases">
        <authorList>
            <person name="Tran Van P."/>
        </authorList>
    </citation>
    <scope>NUCLEOTIDE SEQUENCE</scope>
</reference>
<keyword evidence="3" id="KW-1185">Reference proteome</keyword>
<dbReference type="EMBL" id="OA892178">
    <property type="protein sequence ID" value="CAD7284851.1"/>
    <property type="molecule type" value="Genomic_DNA"/>
</dbReference>